<dbReference type="Pfam" id="PF00563">
    <property type="entry name" value="EAL"/>
    <property type="match status" value="1"/>
</dbReference>
<dbReference type="InterPro" id="IPR001633">
    <property type="entry name" value="EAL_dom"/>
</dbReference>
<dbReference type="PANTHER" id="PTHR33121:SF79">
    <property type="entry name" value="CYCLIC DI-GMP PHOSPHODIESTERASE PDED-RELATED"/>
    <property type="match status" value="1"/>
</dbReference>
<name>A0ABT5KYV5_9ALTE</name>
<dbReference type="SUPFAM" id="SSF55781">
    <property type="entry name" value="GAF domain-like"/>
    <property type="match status" value="1"/>
</dbReference>
<dbReference type="InterPro" id="IPR029016">
    <property type="entry name" value="GAF-like_dom_sf"/>
</dbReference>
<dbReference type="InterPro" id="IPR050706">
    <property type="entry name" value="Cyclic-di-GMP_PDE-like"/>
</dbReference>
<dbReference type="InterPro" id="IPR043128">
    <property type="entry name" value="Rev_trsase/Diguanyl_cyclase"/>
</dbReference>
<feature type="transmembrane region" description="Helical" evidence="1">
    <location>
        <begin position="12"/>
        <end position="31"/>
    </location>
</feature>
<dbReference type="SMART" id="SM00065">
    <property type="entry name" value="GAF"/>
    <property type="match status" value="1"/>
</dbReference>
<keyword evidence="1" id="KW-0472">Membrane</keyword>
<evidence type="ECO:0000313" key="4">
    <source>
        <dbReference type="EMBL" id="MDC8829813.1"/>
    </source>
</evidence>
<dbReference type="InterPro" id="IPR003018">
    <property type="entry name" value="GAF"/>
</dbReference>
<reference evidence="4 5" key="1">
    <citation type="submission" date="2022-10" db="EMBL/GenBank/DDBJ databases">
        <title>Alteromonas sp. chi3 Genome sequencing.</title>
        <authorList>
            <person name="Park S."/>
        </authorList>
    </citation>
    <scope>NUCLEOTIDE SEQUENCE [LARGE SCALE GENOMIC DNA]</scope>
    <source>
        <strain evidence="5">chi3</strain>
    </source>
</reference>
<dbReference type="PROSITE" id="PS50887">
    <property type="entry name" value="GGDEF"/>
    <property type="match status" value="1"/>
</dbReference>
<proteinExistence type="predicted"/>
<accession>A0ABT5KYV5</accession>
<feature type="transmembrane region" description="Helical" evidence="1">
    <location>
        <begin position="73"/>
        <end position="93"/>
    </location>
</feature>
<evidence type="ECO:0000259" key="2">
    <source>
        <dbReference type="PROSITE" id="PS50883"/>
    </source>
</evidence>
<dbReference type="Pfam" id="PF00990">
    <property type="entry name" value="GGDEF"/>
    <property type="match status" value="1"/>
</dbReference>
<protein>
    <submittedName>
        <fullName evidence="4">GGDEF and EAL domain-containing protein</fullName>
    </submittedName>
</protein>
<dbReference type="PANTHER" id="PTHR33121">
    <property type="entry name" value="CYCLIC DI-GMP PHOSPHODIESTERASE PDEF"/>
    <property type="match status" value="1"/>
</dbReference>
<dbReference type="CDD" id="cd01949">
    <property type="entry name" value="GGDEF"/>
    <property type="match status" value="1"/>
</dbReference>
<evidence type="ECO:0000256" key="1">
    <source>
        <dbReference type="SAM" id="Phobius"/>
    </source>
</evidence>
<dbReference type="Pfam" id="PF01590">
    <property type="entry name" value="GAF"/>
    <property type="match status" value="1"/>
</dbReference>
<organism evidence="4 5">
    <name type="scientific">Alteromonas gilva</name>
    <dbReference type="NCBI Taxonomy" id="2987522"/>
    <lineage>
        <taxon>Bacteria</taxon>
        <taxon>Pseudomonadati</taxon>
        <taxon>Pseudomonadota</taxon>
        <taxon>Gammaproteobacteria</taxon>
        <taxon>Alteromonadales</taxon>
        <taxon>Alteromonadaceae</taxon>
        <taxon>Alteromonas/Salinimonas group</taxon>
        <taxon>Alteromonas</taxon>
    </lineage>
</organism>
<keyword evidence="5" id="KW-1185">Reference proteome</keyword>
<dbReference type="CDD" id="cd01948">
    <property type="entry name" value="EAL"/>
    <property type="match status" value="1"/>
</dbReference>
<dbReference type="Gene3D" id="3.30.70.270">
    <property type="match status" value="1"/>
</dbReference>
<dbReference type="Proteomes" id="UP001218788">
    <property type="component" value="Unassembled WGS sequence"/>
</dbReference>
<feature type="transmembrane region" description="Helical" evidence="1">
    <location>
        <begin position="154"/>
        <end position="176"/>
    </location>
</feature>
<keyword evidence="1" id="KW-1133">Transmembrane helix</keyword>
<dbReference type="SUPFAM" id="SSF141868">
    <property type="entry name" value="EAL domain-like"/>
    <property type="match status" value="1"/>
</dbReference>
<keyword evidence="1" id="KW-0812">Transmembrane</keyword>
<feature type="transmembrane region" description="Helical" evidence="1">
    <location>
        <begin position="38"/>
        <end position="61"/>
    </location>
</feature>
<dbReference type="SMART" id="SM00267">
    <property type="entry name" value="GGDEF"/>
    <property type="match status" value="1"/>
</dbReference>
<dbReference type="NCBIfam" id="TIGR00254">
    <property type="entry name" value="GGDEF"/>
    <property type="match status" value="1"/>
</dbReference>
<feature type="transmembrane region" description="Helical" evidence="1">
    <location>
        <begin position="183"/>
        <end position="203"/>
    </location>
</feature>
<dbReference type="EMBL" id="JAQQXP010000001">
    <property type="protein sequence ID" value="MDC8829813.1"/>
    <property type="molecule type" value="Genomic_DNA"/>
</dbReference>
<dbReference type="PROSITE" id="PS50883">
    <property type="entry name" value="EAL"/>
    <property type="match status" value="1"/>
</dbReference>
<dbReference type="SMART" id="SM00052">
    <property type="entry name" value="EAL"/>
    <property type="match status" value="1"/>
</dbReference>
<dbReference type="SUPFAM" id="SSF55073">
    <property type="entry name" value="Nucleotide cyclase"/>
    <property type="match status" value="1"/>
</dbReference>
<dbReference type="Gene3D" id="3.30.450.40">
    <property type="match status" value="1"/>
</dbReference>
<dbReference type="InterPro" id="IPR035919">
    <property type="entry name" value="EAL_sf"/>
</dbReference>
<feature type="domain" description="GGDEF" evidence="3">
    <location>
        <begin position="444"/>
        <end position="579"/>
    </location>
</feature>
<gene>
    <name evidence="4" type="ORF">OIK42_03450</name>
</gene>
<feature type="domain" description="EAL" evidence="2">
    <location>
        <begin position="588"/>
        <end position="842"/>
    </location>
</feature>
<dbReference type="RefSeq" id="WP_273638389.1">
    <property type="nucleotide sequence ID" value="NZ_JAQQXP010000001.1"/>
</dbReference>
<dbReference type="InterPro" id="IPR000160">
    <property type="entry name" value="GGDEF_dom"/>
</dbReference>
<dbReference type="InterPro" id="IPR029787">
    <property type="entry name" value="Nucleotide_cyclase"/>
</dbReference>
<sequence>MLFENGTVSALFFASIAMNLLMTILIAIFCVRTRQTKYIALLAFTLLATAYQVFSWCYHSSTELQQALFWLKWHSNTVTLLLIAYYLTFALWLDDRRFIKFTLVVAACGGALLVWGLLKPLPLRFDTISALQHISVFTTEKVAVVRGEPGIAGYFLHAYALSVIGLMMVMSVVTFVSRRRFYGFILLMVVLIQLTGAMIGVLIDNGLINLFYVAGFAVILIDILICFVLAIESLANTDSLYKELDERARLEHAITQLAEGFRVTDSERFYESMLRSLYELSGARYIFIGLKHDDTAVPRINTHCVMKDGVVIDNFSYTLSGTPCEVAAQSEVCVYSEGVARLFPEDKMLTDLQLESYIGTPLLGDGEVDGLLVLLHDTPFIPDKKLLQAIEIFAARATAEIRREQTEIRLRQMAYFDYGTQLPNQARLFEVLNSSYAHSQQDGTTSVMMLFDLDRFTEVNRNYGYDTGEHVLRVLGLRLGNYVGDDIFIARNAGDEFAVVLQNLTAAPEAATKIHWEAIRAIIRQPIDIEGIALVVDCSMGAVLYPNQTQNRYDVIRAAETALQQAKHGGRGSMKLFDPQQLAHLDRQREIERGLVIALQSSAQLSVAYQPKVTQHGQCHGAEALLRWEHPTQGFISPAEFIPVAENSALILKLGDWVINNVCGQLEAWFAQGLPSSFVVSVNVSALQFAEDDFVSTILDTVAKYQVKPANIEFELTETGLLQNMDFAVQRLNRLIEAGFSVSLDDFGTGYSSLSYLRELPLHVLKIDKSFVDKVHDESSAELIRSIISIGHHMDLRIVAEGTETSDQVDLLSEMGCEFFQGYYFSRPLPPHHFLNWCMDGRLSECLLCNL</sequence>
<evidence type="ECO:0000259" key="3">
    <source>
        <dbReference type="PROSITE" id="PS50887"/>
    </source>
</evidence>
<feature type="transmembrane region" description="Helical" evidence="1">
    <location>
        <begin position="209"/>
        <end position="231"/>
    </location>
</feature>
<feature type="transmembrane region" description="Helical" evidence="1">
    <location>
        <begin position="98"/>
        <end position="118"/>
    </location>
</feature>
<evidence type="ECO:0000313" key="5">
    <source>
        <dbReference type="Proteomes" id="UP001218788"/>
    </source>
</evidence>
<comment type="caution">
    <text evidence="4">The sequence shown here is derived from an EMBL/GenBank/DDBJ whole genome shotgun (WGS) entry which is preliminary data.</text>
</comment>
<dbReference type="Gene3D" id="3.20.20.450">
    <property type="entry name" value="EAL domain"/>
    <property type="match status" value="1"/>
</dbReference>